<comment type="similarity">
    <text evidence="1">Belongs to the FrmR/RcnR family.</text>
</comment>
<evidence type="ECO:0000313" key="3">
    <source>
        <dbReference type="Proteomes" id="UP001596053"/>
    </source>
</evidence>
<dbReference type="EMBL" id="JBHSLW010000026">
    <property type="protein sequence ID" value="MFC5421202.1"/>
    <property type="molecule type" value="Genomic_DNA"/>
</dbReference>
<reference evidence="3" key="1">
    <citation type="journal article" date="2019" name="Int. J. Syst. Evol. Microbiol.">
        <title>The Global Catalogue of Microorganisms (GCM) 10K type strain sequencing project: providing services to taxonomists for standard genome sequencing and annotation.</title>
        <authorList>
            <consortium name="The Broad Institute Genomics Platform"/>
            <consortium name="The Broad Institute Genome Sequencing Center for Infectious Disease"/>
            <person name="Wu L."/>
            <person name="Ma J."/>
        </authorList>
    </citation>
    <scope>NUCLEOTIDE SEQUENCE [LARGE SCALE GENOMIC DNA]</scope>
    <source>
        <strain evidence="3">NCAIM B.01391</strain>
    </source>
</reference>
<protein>
    <submittedName>
        <fullName evidence="2">Metal-sensing transcriptional repressor</fullName>
    </submittedName>
</protein>
<gene>
    <name evidence="2" type="ORF">ACFPOB_16720</name>
</gene>
<accession>A0ABW0ISB3</accession>
<name>A0ABW0ISB3_9HYPH</name>
<dbReference type="Proteomes" id="UP001596053">
    <property type="component" value="Unassembled WGS sequence"/>
</dbReference>
<dbReference type="Pfam" id="PF02583">
    <property type="entry name" value="Trns_repr_metal"/>
    <property type="match status" value="1"/>
</dbReference>
<dbReference type="Gene3D" id="1.20.58.1000">
    <property type="entry name" value="Metal-sensitive repressor, helix protomer"/>
    <property type="match status" value="1"/>
</dbReference>
<organism evidence="2 3">
    <name type="scientific">Bosea eneae</name>
    <dbReference type="NCBI Taxonomy" id="151454"/>
    <lineage>
        <taxon>Bacteria</taxon>
        <taxon>Pseudomonadati</taxon>
        <taxon>Pseudomonadota</taxon>
        <taxon>Alphaproteobacteria</taxon>
        <taxon>Hyphomicrobiales</taxon>
        <taxon>Boseaceae</taxon>
        <taxon>Bosea</taxon>
    </lineage>
</organism>
<evidence type="ECO:0000313" key="2">
    <source>
        <dbReference type="EMBL" id="MFC5421202.1"/>
    </source>
</evidence>
<sequence length="101" mass="11378">MPEQGMQDEEHARIHHHRHPEIITRLKRAEGHLRSTIEMVANVRSCLEIAQQLQAVEGAIANARKILIQEHIGHCLEEAAGSLPDEARGLLAEFKAMTKFL</sequence>
<proteinExistence type="inferred from homology"/>
<evidence type="ECO:0000256" key="1">
    <source>
        <dbReference type="ARBA" id="ARBA00005260"/>
    </source>
</evidence>
<comment type="caution">
    <text evidence="2">The sequence shown here is derived from an EMBL/GenBank/DDBJ whole genome shotgun (WGS) entry which is preliminary data.</text>
</comment>
<dbReference type="InterPro" id="IPR038390">
    <property type="entry name" value="Metal_Tscrpt_repr_sf"/>
</dbReference>
<keyword evidence="3" id="KW-1185">Reference proteome</keyword>
<dbReference type="InterPro" id="IPR003735">
    <property type="entry name" value="Metal_Tscrpt_repr"/>
</dbReference>
<dbReference type="PANTHER" id="PTHR33677">
    <property type="entry name" value="TRANSCRIPTIONAL REPRESSOR FRMR-RELATED"/>
    <property type="match status" value="1"/>
</dbReference>